<evidence type="ECO:0000256" key="2">
    <source>
        <dbReference type="ARBA" id="ARBA00022741"/>
    </source>
</evidence>
<feature type="domain" description="ATP-grasp" evidence="5">
    <location>
        <begin position="104"/>
        <end position="320"/>
    </location>
</feature>
<sequence>MTQNIFVLGLDELGHEELANLPDAEQYTFHGLLTIDELQGGLISFSDLYGQAVEQLERFEGSIDAIVGYWDFPVSMLLPPLCEKYGLRSKNLEAVVKCEHKYWSRLEQQKVITEYPGFDLIDVDDPQARLPDHMSYPAWVKPIKSFSSEGAHRVANDQELKDALAEERAAAERVGTAFDEVLEQLELPAEIAEVSGGAYMVEEAASGKQYTVEGYSWGDQVEIIGVIDAPTYEHSSSFLQYLYPSALPDDVQTRMTDVTRRIIASIGLTDSTFNVEYFWDEPTQRLNLLEINTRHSQSHAPLFHSVDGVTNHAPMVDLALGNKPHMPTGEGEYPMAAKWFWRRFSDGDVQRVPTDEEVATIEAQHPGVIVEIAAQEGTRLSDADSEDSYSFSLAEIFTAGANEDELRHLYDQCREALIFEIDEVE</sequence>
<organism evidence="6 7">
    <name type="scientific">Yaniella flava</name>
    <dbReference type="NCBI Taxonomy" id="287930"/>
    <lineage>
        <taxon>Bacteria</taxon>
        <taxon>Bacillati</taxon>
        <taxon>Actinomycetota</taxon>
        <taxon>Actinomycetes</taxon>
        <taxon>Micrococcales</taxon>
        <taxon>Micrococcaceae</taxon>
        <taxon>Yaniella</taxon>
    </lineage>
</organism>
<dbReference type="Pfam" id="PF13535">
    <property type="entry name" value="ATP-grasp_4"/>
    <property type="match status" value="1"/>
</dbReference>
<dbReference type="PANTHER" id="PTHR43585:SF2">
    <property type="entry name" value="ATP-GRASP ENZYME FSQD"/>
    <property type="match status" value="1"/>
</dbReference>
<dbReference type="PANTHER" id="PTHR43585">
    <property type="entry name" value="FUMIPYRROLE BIOSYNTHESIS PROTEIN C"/>
    <property type="match status" value="1"/>
</dbReference>
<evidence type="ECO:0000256" key="1">
    <source>
        <dbReference type="ARBA" id="ARBA00022598"/>
    </source>
</evidence>
<evidence type="ECO:0000313" key="7">
    <source>
        <dbReference type="Proteomes" id="UP001501461"/>
    </source>
</evidence>
<keyword evidence="7" id="KW-1185">Reference proteome</keyword>
<dbReference type="Gene3D" id="3.30.470.20">
    <property type="entry name" value="ATP-grasp fold, B domain"/>
    <property type="match status" value="1"/>
</dbReference>
<proteinExistence type="predicted"/>
<dbReference type="InterPro" id="IPR011761">
    <property type="entry name" value="ATP-grasp"/>
</dbReference>
<keyword evidence="2 4" id="KW-0547">Nucleotide-binding</keyword>
<name>A0ABN2U9R7_9MICC</name>
<dbReference type="EMBL" id="BAAAMN010000016">
    <property type="protein sequence ID" value="GAA2032088.1"/>
    <property type="molecule type" value="Genomic_DNA"/>
</dbReference>
<evidence type="ECO:0000256" key="4">
    <source>
        <dbReference type="PROSITE-ProRule" id="PRU00409"/>
    </source>
</evidence>
<comment type="caution">
    <text evidence="6">The sequence shown here is derived from an EMBL/GenBank/DDBJ whole genome shotgun (WGS) entry which is preliminary data.</text>
</comment>
<keyword evidence="3 4" id="KW-0067">ATP-binding</keyword>
<dbReference type="PROSITE" id="PS50975">
    <property type="entry name" value="ATP_GRASP"/>
    <property type="match status" value="1"/>
</dbReference>
<dbReference type="InterPro" id="IPR013815">
    <property type="entry name" value="ATP_grasp_subdomain_1"/>
</dbReference>
<accession>A0ABN2U9R7</accession>
<evidence type="ECO:0000259" key="5">
    <source>
        <dbReference type="PROSITE" id="PS50975"/>
    </source>
</evidence>
<evidence type="ECO:0000256" key="3">
    <source>
        <dbReference type="ARBA" id="ARBA00022840"/>
    </source>
</evidence>
<dbReference type="Proteomes" id="UP001501461">
    <property type="component" value="Unassembled WGS sequence"/>
</dbReference>
<dbReference type="RefSeq" id="WP_343956554.1">
    <property type="nucleotide sequence ID" value="NZ_BAAAMN010000016.1"/>
</dbReference>
<dbReference type="Gene3D" id="3.30.1490.20">
    <property type="entry name" value="ATP-grasp fold, A domain"/>
    <property type="match status" value="1"/>
</dbReference>
<protein>
    <submittedName>
        <fullName evidence="6">ATP-grasp domain-containing protein</fullName>
    </submittedName>
</protein>
<keyword evidence="1" id="KW-0436">Ligase</keyword>
<dbReference type="SUPFAM" id="SSF56059">
    <property type="entry name" value="Glutathione synthetase ATP-binding domain-like"/>
    <property type="match status" value="1"/>
</dbReference>
<evidence type="ECO:0000313" key="6">
    <source>
        <dbReference type="EMBL" id="GAA2032088.1"/>
    </source>
</evidence>
<dbReference type="InterPro" id="IPR052032">
    <property type="entry name" value="ATP-dep_AA_Ligase"/>
</dbReference>
<gene>
    <name evidence="6" type="ORF">GCM10009720_10470</name>
</gene>
<reference evidence="6 7" key="1">
    <citation type="journal article" date="2019" name="Int. J. Syst. Evol. Microbiol.">
        <title>The Global Catalogue of Microorganisms (GCM) 10K type strain sequencing project: providing services to taxonomists for standard genome sequencing and annotation.</title>
        <authorList>
            <consortium name="The Broad Institute Genomics Platform"/>
            <consortium name="The Broad Institute Genome Sequencing Center for Infectious Disease"/>
            <person name="Wu L."/>
            <person name="Ma J."/>
        </authorList>
    </citation>
    <scope>NUCLEOTIDE SEQUENCE [LARGE SCALE GENOMIC DNA]</scope>
    <source>
        <strain evidence="6 7">JCM 13595</strain>
    </source>
</reference>